<dbReference type="EMBL" id="JAYKLX010000010">
    <property type="protein sequence ID" value="MEB3347770.1"/>
    <property type="molecule type" value="Genomic_DNA"/>
</dbReference>
<sequence>MELGIFSLSLAVKNIEESVAFYEHLGFTIIDGGHINDSFKDTPTQKWRILKHSSLKLGLFQGMFEQNILTFNPSNILSIQESLKEKHVKLIKETSPNETMKSVVFSDPDGNQIMLDQH</sequence>
<dbReference type="RefSeq" id="WP_324181793.1">
    <property type="nucleotide sequence ID" value="NZ_BAABAW010000011.1"/>
</dbReference>
<dbReference type="InterPro" id="IPR029068">
    <property type="entry name" value="Glyas_Bleomycin-R_OHBP_Dase"/>
</dbReference>
<protein>
    <submittedName>
        <fullName evidence="2">VOC family protein</fullName>
    </submittedName>
</protein>
<dbReference type="SUPFAM" id="SSF54593">
    <property type="entry name" value="Glyoxalase/Bleomycin resistance protein/Dihydroxybiphenyl dioxygenase"/>
    <property type="match status" value="1"/>
</dbReference>
<accession>A0ABU6A0T1</accession>
<feature type="domain" description="Glyoxalase/fosfomycin resistance/dioxygenase" evidence="1">
    <location>
        <begin position="6"/>
        <end position="115"/>
    </location>
</feature>
<proteinExistence type="predicted"/>
<evidence type="ECO:0000313" key="2">
    <source>
        <dbReference type="EMBL" id="MEB3347770.1"/>
    </source>
</evidence>
<comment type="caution">
    <text evidence="2">The sequence shown here is derived from an EMBL/GenBank/DDBJ whole genome shotgun (WGS) entry which is preliminary data.</text>
</comment>
<evidence type="ECO:0000313" key="3">
    <source>
        <dbReference type="Proteomes" id="UP001327027"/>
    </source>
</evidence>
<organism evidence="2 3">
    <name type="scientific">Aquimarina gracilis</name>
    <dbReference type="NCBI Taxonomy" id="874422"/>
    <lineage>
        <taxon>Bacteria</taxon>
        <taxon>Pseudomonadati</taxon>
        <taxon>Bacteroidota</taxon>
        <taxon>Flavobacteriia</taxon>
        <taxon>Flavobacteriales</taxon>
        <taxon>Flavobacteriaceae</taxon>
        <taxon>Aquimarina</taxon>
    </lineage>
</organism>
<gene>
    <name evidence="2" type="ORF">U6A24_19995</name>
</gene>
<keyword evidence="3" id="KW-1185">Reference proteome</keyword>
<name>A0ABU6A0T1_9FLAO</name>
<dbReference type="Pfam" id="PF00903">
    <property type="entry name" value="Glyoxalase"/>
    <property type="match status" value="1"/>
</dbReference>
<dbReference type="InterPro" id="IPR004360">
    <property type="entry name" value="Glyas_Fos-R_dOase_dom"/>
</dbReference>
<evidence type="ECO:0000259" key="1">
    <source>
        <dbReference type="Pfam" id="PF00903"/>
    </source>
</evidence>
<reference evidence="2 3" key="1">
    <citation type="journal article" date="2013" name="Int. J. Syst. Evol. Microbiol.">
        <title>Aquimarina gracilis sp. nov., isolated from the gut microflora of a mussel, Mytilus coruscus, and emended description of Aquimarina spongiae.</title>
        <authorList>
            <person name="Park S.C."/>
            <person name="Choe H.N."/>
            <person name="Baik K.S."/>
            <person name="Seong C.N."/>
        </authorList>
    </citation>
    <scope>NUCLEOTIDE SEQUENCE [LARGE SCALE GENOMIC DNA]</scope>
    <source>
        <strain evidence="2 3">PSC32</strain>
    </source>
</reference>
<dbReference type="Gene3D" id="3.10.180.10">
    <property type="entry name" value="2,3-Dihydroxybiphenyl 1,2-Dioxygenase, domain 1"/>
    <property type="match status" value="1"/>
</dbReference>
<dbReference type="Proteomes" id="UP001327027">
    <property type="component" value="Unassembled WGS sequence"/>
</dbReference>